<evidence type="ECO:0000313" key="3">
    <source>
        <dbReference type="EMBL" id="GAA94970.1"/>
    </source>
</evidence>
<dbReference type="InterPro" id="IPR007109">
    <property type="entry name" value="Brix"/>
</dbReference>
<dbReference type="Gene3D" id="3.40.50.10480">
    <property type="entry name" value="Probable brix-domain ribosomal biogenesis protein"/>
    <property type="match status" value="1"/>
</dbReference>
<reference evidence="3 4" key="1">
    <citation type="journal article" date="2011" name="J. Gen. Appl. Microbiol.">
        <title>Draft genome sequencing of the enigmatic basidiomycete Mixia osmundae.</title>
        <authorList>
            <person name="Nishida H."/>
            <person name="Nagatsuka Y."/>
            <person name="Sugiyama J."/>
        </authorList>
    </citation>
    <scope>NUCLEOTIDE SEQUENCE [LARGE SCALE GENOMIC DNA]</scope>
    <source>
        <strain evidence="4">CBS 9802 / IAM 14324 / JCM 22182 / KY 12970</strain>
    </source>
</reference>
<dbReference type="InParanoid" id="G7DWL0"/>
<feature type="domain" description="Brix" evidence="2">
    <location>
        <begin position="125"/>
        <end position="330"/>
    </location>
</feature>
<name>G7DWL0_MIXOS</name>
<organism evidence="3 4">
    <name type="scientific">Mixia osmundae (strain CBS 9802 / IAM 14324 / JCM 22182 / KY 12970)</name>
    <dbReference type="NCBI Taxonomy" id="764103"/>
    <lineage>
        <taxon>Eukaryota</taxon>
        <taxon>Fungi</taxon>
        <taxon>Dikarya</taxon>
        <taxon>Basidiomycota</taxon>
        <taxon>Pucciniomycotina</taxon>
        <taxon>Mixiomycetes</taxon>
        <taxon>Mixiales</taxon>
        <taxon>Mixiaceae</taxon>
        <taxon>Mixia</taxon>
    </lineage>
</organism>
<reference evidence="3 4" key="2">
    <citation type="journal article" date="2012" name="Open Biol.">
        <title>Characteristics of nucleosomes and linker DNA regions on the genome of the basidiomycete Mixia osmundae revealed by mono- and dinucleosome mapping.</title>
        <authorList>
            <person name="Nishida H."/>
            <person name="Kondo S."/>
            <person name="Matsumoto T."/>
            <person name="Suzuki Y."/>
            <person name="Yoshikawa H."/>
            <person name="Taylor T.D."/>
            <person name="Sugiyama J."/>
        </authorList>
    </citation>
    <scope>NUCLEOTIDE SEQUENCE [LARGE SCALE GENOMIC DNA]</scope>
    <source>
        <strain evidence="4">CBS 9802 / IAM 14324 / JCM 22182 / KY 12970</strain>
    </source>
</reference>
<protein>
    <recommendedName>
        <fullName evidence="2">Brix domain-containing protein</fullName>
    </recommendedName>
</protein>
<dbReference type="FunCoup" id="G7DWL0">
    <property type="interactions" value="501"/>
</dbReference>
<feature type="compositionally biased region" description="Basic and acidic residues" evidence="1">
    <location>
        <begin position="21"/>
        <end position="30"/>
    </location>
</feature>
<evidence type="ECO:0000259" key="2">
    <source>
        <dbReference type="PROSITE" id="PS50833"/>
    </source>
</evidence>
<dbReference type="EMBL" id="BABT02000052">
    <property type="protein sequence ID" value="GAA94970.1"/>
    <property type="molecule type" value="Genomic_DNA"/>
</dbReference>
<feature type="compositionally biased region" description="Basic residues" evidence="1">
    <location>
        <begin position="408"/>
        <end position="419"/>
    </location>
</feature>
<dbReference type="GO" id="GO:0005730">
    <property type="term" value="C:nucleolus"/>
    <property type="evidence" value="ECO:0007669"/>
    <property type="project" value="TreeGrafter"/>
</dbReference>
<dbReference type="GO" id="GO:0000470">
    <property type="term" value="P:maturation of LSU-rRNA"/>
    <property type="evidence" value="ECO:0007669"/>
    <property type="project" value="TreeGrafter"/>
</dbReference>
<comment type="caution">
    <text evidence="3">The sequence shown here is derived from an EMBL/GenBank/DDBJ whole genome shotgun (WGS) entry which is preliminary data.</text>
</comment>
<dbReference type="STRING" id="764103.G7DWL0"/>
<feature type="region of interest" description="Disordered" evidence="1">
    <location>
        <begin position="1"/>
        <end position="50"/>
    </location>
</feature>
<dbReference type="SUPFAM" id="SSF52954">
    <property type="entry name" value="Class II aaRS ABD-related"/>
    <property type="match status" value="1"/>
</dbReference>
<feature type="compositionally biased region" description="Acidic residues" evidence="1">
    <location>
        <begin position="366"/>
        <end position="380"/>
    </location>
</feature>
<dbReference type="GO" id="GO:0030687">
    <property type="term" value="C:preribosome, large subunit precursor"/>
    <property type="evidence" value="ECO:0007669"/>
    <property type="project" value="TreeGrafter"/>
</dbReference>
<feature type="compositionally biased region" description="Basic and acidic residues" evidence="1">
    <location>
        <begin position="391"/>
        <end position="402"/>
    </location>
</feature>
<dbReference type="Pfam" id="PF04427">
    <property type="entry name" value="Brix"/>
    <property type="match status" value="1"/>
</dbReference>
<dbReference type="AlphaFoldDB" id="G7DWL0"/>
<dbReference type="SMART" id="SM00879">
    <property type="entry name" value="Brix"/>
    <property type="match status" value="1"/>
</dbReference>
<dbReference type="GO" id="GO:0042134">
    <property type="term" value="F:rRNA primary transcript binding"/>
    <property type="evidence" value="ECO:0007669"/>
    <property type="project" value="InterPro"/>
</dbReference>
<accession>G7DWL0</accession>
<evidence type="ECO:0000256" key="1">
    <source>
        <dbReference type="SAM" id="MobiDB-lite"/>
    </source>
</evidence>
<dbReference type="eggNOG" id="KOG2780">
    <property type="taxonomic scope" value="Eukaryota"/>
</dbReference>
<dbReference type="InterPro" id="IPR044281">
    <property type="entry name" value="IMP4/RPF1"/>
</dbReference>
<feature type="region of interest" description="Disordered" evidence="1">
    <location>
        <begin position="330"/>
        <end position="440"/>
    </location>
</feature>
<dbReference type="Proteomes" id="UP000009131">
    <property type="component" value="Unassembled WGS sequence"/>
</dbReference>
<keyword evidence="4" id="KW-1185">Reference proteome</keyword>
<feature type="compositionally biased region" description="Basic and acidic residues" evidence="1">
    <location>
        <begin position="38"/>
        <end position="50"/>
    </location>
</feature>
<dbReference type="PANTHER" id="PTHR22734:SF3">
    <property type="entry name" value="RIBOSOME PRODUCTION FACTOR 1"/>
    <property type="match status" value="1"/>
</dbReference>
<evidence type="ECO:0000313" key="4">
    <source>
        <dbReference type="Proteomes" id="UP000009131"/>
    </source>
</evidence>
<dbReference type="GO" id="GO:0000460">
    <property type="term" value="P:maturation of 5.8S rRNA"/>
    <property type="evidence" value="ECO:0007669"/>
    <property type="project" value="TreeGrafter"/>
</dbReference>
<dbReference type="HOGENOM" id="CLU_040063_3_1_1"/>
<proteinExistence type="predicted"/>
<dbReference type="OrthoDB" id="264354at2759"/>
<feature type="compositionally biased region" description="Basic and acidic residues" evidence="1">
    <location>
        <begin position="346"/>
        <end position="356"/>
    </location>
</feature>
<gene>
    <name evidence="3" type="primary">Mo01625</name>
    <name evidence="3" type="ORF">E5Q_01625</name>
</gene>
<sequence>MVETDKKERLSRHRRTSTYAIEKKQKSQEKLKRRLAQKKAEKEDPSLREERVARNLKAAHEGAQELNLDDGMNGMVIDLAGLEDLFPEPIKHPKQQPVAGPSSERNIDLDGAEMDDEDEQAGMTGRILLTTAPRPTPATYDFLKELQGLFGGPMLAEIIPRKSPRHELSKVCKWAAKRGYSALIVVGEDHKHPSSLTMTRLPLGPTAHFRLTSILGCKQIRDHARPTAHAPELVLSNFSTPIGLSVGRLFQGLFPPMPDIQGRQVVAIHNQRDFVFFRRFRYAFAVRSEGKISTELAEKRGMDKDIRTKLQEIGPRFTLKLRWIKRGTLEHGRKRGGRARGGSSHQTEHIEADMLRQVEGGKTQTEGEENGDQDERDAAEEAGLPAPPDQPAKDDDGDRIESMDNPTPKKRNNHGKPRTHNSQGRIRIPQLKPKPALPGARKLKKGASVLEGFGMQNGTDSAELEWEWKPDMQVNRRHFFM</sequence>
<dbReference type="PANTHER" id="PTHR22734">
    <property type="entry name" value="U3 SMALL NUCLEOLAR RIBONUCLEOPROTEIN PROTEIN IMP4"/>
    <property type="match status" value="1"/>
</dbReference>
<dbReference type="PROSITE" id="PS50833">
    <property type="entry name" value="BRIX"/>
    <property type="match status" value="1"/>
</dbReference>